<proteinExistence type="predicted"/>
<feature type="compositionally biased region" description="Gly residues" evidence="1">
    <location>
        <begin position="1"/>
        <end position="13"/>
    </location>
</feature>
<dbReference type="EMBL" id="BKCJ011285734">
    <property type="protein sequence ID" value="GFD15339.1"/>
    <property type="molecule type" value="Genomic_DNA"/>
</dbReference>
<dbReference type="AlphaFoldDB" id="A0A699U219"/>
<feature type="compositionally biased region" description="Basic and acidic residues" evidence="1">
    <location>
        <begin position="82"/>
        <end position="92"/>
    </location>
</feature>
<feature type="non-terminal residue" evidence="2">
    <location>
        <position position="1"/>
    </location>
</feature>
<protein>
    <submittedName>
        <fullName evidence="2">Uncharacterized protein</fullName>
    </submittedName>
</protein>
<gene>
    <name evidence="2" type="ORF">Tci_887308</name>
</gene>
<feature type="region of interest" description="Disordered" evidence="1">
    <location>
        <begin position="1"/>
        <end position="92"/>
    </location>
</feature>
<feature type="region of interest" description="Disordered" evidence="1">
    <location>
        <begin position="167"/>
        <end position="189"/>
    </location>
</feature>
<organism evidence="2">
    <name type="scientific">Tanacetum cinerariifolium</name>
    <name type="common">Dalmatian daisy</name>
    <name type="synonym">Chrysanthemum cinerariifolium</name>
    <dbReference type="NCBI Taxonomy" id="118510"/>
    <lineage>
        <taxon>Eukaryota</taxon>
        <taxon>Viridiplantae</taxon>
        <taxon>Streptophyta</taxon>
        <taxon>Embryophyta</taxon>
        <taxon>Tracheophyta</taxon>
        <taxon>Spermatophyta</taxon>
        <taxon>Magnoliopsida</taxon>
        <taxon>eudicotyledons</taxon>
        <taxon>Gunneridae</taxon>
        <taxon>Pentapetalae</taxon>
        <taxon>asterids</taxon>
        <taxon>campanulids</taxon>
        <taxon>Asterales</taxon>
        <taxon>Asteraceae</taxon>
        <taxon>Asteroideae</taxon>
        <taxon>Anthemideae</taxon>
        <taxon>Anthemidinae</taxon>
        <taxon>Tanacetum</taxon>
    </lineage>
</organism>
<accession>A0A699U219</accession>
<evidence type="ECO:0000256" key="1">
    <source>
        <dbReference type="SAM" id="MobiDB-lite"/>
    </source>
</evidence>
<name>A0A699U219_TANCI</name>
<comment type="caution">
    <text evidence="2">The sequence shown here is derived from an EMBL/GenBank/DDBJ whole genome shotgun (WGS) entry which is preliminary data.</text>
</comment>
<sequence>AGGAGVAGAGGAGARRVGHHHRLLPAVHRVRGGGAGLRRDGQQRAGLPRRRPVLRRADGRLRPAGRGLRQDPGGGARHRHVRDPDHGDVGRRLGADLRVPGLGARSGCRHLARPGLAGGDAGDGGAARLCRAVHGARRMALPESAGLARLPQCSLTLATVAPLPSSRTVITASSNDGGPNLPRASRLKP</sequence>
<reference evidence="2" key="1">
    <citation type="journal article" date="2019" name="Sci. Rep.">
        <title>Draft genome of Tanacetum cinerariifolium, the natural source of mosquito coil.</title>
        <authorList>
            <person name="Yamashiro T."/>
            <person name="Shiraishi A."/>
            <person name="Satake H."/>
            <person name="Nakayama K."/>
        </authorList>
    </citation>
    <scope>NUCLEOTIDE SEQUENCE</scope>
</reference>
<feature type="compositionally biased region" description="Polar residues" evidence="1">
    <location>
        <begin position="167"/>
        <end position="177"/>
    </location>
</feature>
<feature type="compositionally biased region" description="Basic residues" evidence="1">
    <location>
        <begin position="16"/>
        <end position="31"/>
    </location>
</feature>
<evidence type="ECO:0000313" key="2">
    <source>
        <dbReference type="EMBL" id="GFD15339.1"/>
    </source>
</evidence>